<evidence type="ECO:0000259" key="2">
    <source>
        <dbReference type="PROSITE" id="PS50914"/>
    </source>
</evidence>
<dbReference type="EMBL" id="JAEKNS010000131">
    <property type="protein sequence ID" value="MBJ7595731.1"/>
    <property type="molecule type" value="Genomic_DNA"/>
</dbReference>
<dbReference type="InterPro" id="IPR007055">
    <property type="entry name" value="BON_dom"/>
</dbReference>
<dbReference type="EMBL" id="QHBU01000046">
    <property type="protein sequence ID" value="PZR83072.1"/>
    <property type="molecule type" value="Genomic_DNA"/>
</dbReference>
<proteinExistence type="predicted"/>
<gene>
    <name evidence="4" type="ORF">DLM65_02665</name>
    <name evidence="3" type="ORF">JF886_12885</name>
</gene>
<reference evidence="4" key="2">
    <citation type="submission" date="2018-05" db="EMBL/GenBank/DDBJ databases">
        <authorList>
            <person name="Ferrari B."/>
        </authorList>
    </citation>
    <scope>NUCLEOTIDE SEQUENCE</scope>
    <source>
        <strain evidence="4">RRmetagenome_bin12</strain>
    </source>
</reference>
<keyword evidence="1" id="KW-1133">Transmembrane helix</keyword>
<accession>A0A2W5ZCB7</accession>
<dbReference type="Proteomes" id="UP000248724">
    <property type="component" value="Unassembled WGS sequence"/>
</dbReference>
<name>A0A2W5ZCB7_9BACT</name>
<keyword evidence="1" id="KW-0472">Membrane</keyword>
<evidence type="ECO:0000313" key="4">
    <source>
        <dbReference type="EMBL" id="PZR83072.1"/>
    </source>
</evidence>
<reference evidence="3 6" key="3">
    <citation type="submission" date="2020-10" db="EMBL/GenBank/DDBJ databases">
        <title>Ca. Dormibacterota MAGs.</title>
        <authorList>
            <person name="Montgomery K."/>
        </authorList>
    </citation>
    <scope>NUCLEOTIDE SEQUENCE [LARGE SCALE GENOMIC DNA]</scope>
    <source>
        <strain evidence="3">SC8812_S17_18</strain>
    </source>
</reference>
<evidence type="ECO:0000313" key="3">
    <source>
        <dbReference type="EMBL" id="MBJ7595731.1"/>
    </source>
</evidence>
<dbReference type="PROSITE" id="PS50914">
    <property type="entry name" value="BON"/>
    <property type="match status" value="1"/>
</dbReference>
<dbReference type="Pfam" id="PF04972">
    <property type="entry name" value="BON"/>
    <property type="match status" value="1"/>
</dbReference>
<protein>
    <submittedName>
        <fullName evidence="3">BON domain-containing protein</fullName>
    </submittedName>
</protein>
<feature type="domain" description="BON" evidence="2">
    <location>
        <begin position="64"/>
        <end position="132"/>
    </location>
</feature>
<accession>A0A934N4L4</accession>
<keyword evidence="1" id="KW-0812">Transmembrane</keyword>
<organism evidence="4 5">
    <name type="scientific">Candidatus Aeolococcus gillhamiae</name>
    <dbReference type="NCBI Taxonomy" id="3127015"/>
    <lineage>
        <taxon>Bacteria</taxon>
        <taxon>Bacillati</taxon>
        <taxon>Candidatus Dormiibacterota</taxon>
        <taxon>Candidatus Dormibacteria</taxon>
        <taxon>Candidatus Aeolococcales</taxon>
        <taxon>Candidatus Aeolococcaceae</taxon>
        <taxon>Candidatus Aeolococcus</taxon>
    </lineage>
</organism>
<evidence type="ECO:0000256" key="1">
    <source>
        <dbReference type="SAM" id="Phobius"/>
    </source>
</evidence>
<dbReference type="Gene3D" id="3.30.1340.30">
    <property type="match status" value="1"/>
</dbReference>
<evidence type="ECO:0000313" key="6">
    <source>
        <dbReference type="Proteomes" id="UP000606991"/>
    </source>
</evidence>
<dbReference type="Proteomes" id="UP000606991">
    <property type="component" value="Unassembled WGS sequence"/>
</dbReference>
<feature type="transmembrane region" description="Helical" evidence="1">
    <location>
        <begin position="6"/>
        <end position="24"/>
    </location>
</feature>
<evidence type="ECO:0000313" key="5">
    <source>
        <dbReference type="Proteomes" id="UP000248724"/>
    </source>
</evidence>
<dbReference type="AlphaFoldDB" id="A0A2W5ZCB7"/>
<comment type="caution">
    <text evidence="4">The sequence shown here is derived from an EMBL/GenBank/DDBJ whole genome shotgun (WGS) entry which is preliminary data.</text>
</comment>
<sequence length="137" mass="13991">MKGLGRITAALGAGVAGLGAAVFLHPRSGARNRKAAAGVARRQSANVATMVGDSVANPGRGGRREVQLVERVRAELDVRHPDAAAGLHVSARKSTVTLRGEVIHLDDIDAFEATARSVAGVSDVNNLLRLAAPASAG</sequence>
<reference evidence="4 5" key="1">
    <citation type="journal article" date="2017" name="Nature">
        <title>Atmospheric trace gases support primary production in Antarctic desert surface soil.</title>
        <authorList>
            <person name="Ji M."/>
            <person name="Greening C."/>
            <person name="Vanwonterghem I."/>
            <person name="Carere C.R."/>
            <person name="Bay S.K."/>
            <person name="Steen J.A."/>
            <person name="Montgomery K."/>
            <person name="Lines T."/>
            <person name="Beardall J."/>
            <person name="van Dorst J."/>
            <person name="Snape I."/>
            <person name="Stott M.B."/>
            <person name="Hugenholtz P."/>
            <person name="Ferrari B.C."/>
        </authorList>
    </citation>
    <scope>NUCLEOTIDE SEQUENCE [LARGE SCALE GENOMIC DNA]</scope>
    <source>
        <strain evidence="4">RRmetagenome_bin12</strain>
    </source>
</reference>
<dbReference type="RefSeq" id="WP_337313103.1">
    <property type="nucleotide sequence ID" value="NZ_JAEKNS010000131.1"/>
</dbReference>